<protein>
    <submittedName>
        <fullName evidence="2">Uncharacterized protein</fullName>
    </submittedName>
</protein>
<evidence type="ECO:0000313" key="3">
    <source>
        <dbReference type="Proteomes" id="UP001603857"/>
    </source>
</evidence>
<dbReference type="Proteomes" id="UP001603857">
    <property type="component" value="Unassembled WGS sequence"/>
</dbReference>
<evidence type="ECO:0000313" key="2">
    <source>
        <dbReference type="EMBL" id="KAL2347082.1"/>
    </source>
</evidence>
<gene>
    <name evidence="2" type="ORF">Fmac_001082</name>
</gene>
<dbReference type="AlphaFoldDB" id="A0ABD1NG29"/>
<keyword evidence="3" id="KW-1185">Reference proteome</keyword>
<organism evidence="2 3">
    <name type="scientific">Flemingia macrophylla</name>
    <dbReference type="NCBI Taxonomy" id="520843"/>
    <lineage>
        <taxon>Eukaryota</taxon>
        <taxon>Viridiplantae</taxon>
        <taxon>Streptophyta</taxon>
        <taxon>Embryophyta</taxon>
        <taxon>Tracheophyta</taxon>
        <taxon>Spermatophyta</taxon>
        <taxon>Magnoliopsida</taxon>
        <taxon>eudicotyledons</taxon>
        <taxon>Gunneridae</taxon>
        <taxon>Pentapetalae</taxon>
        <taxon>rosids</taxon>
        <taxon>fabids</taxon>
        <taxon>Fabales</taxon>
        <taxon>Fabaceae</taxon>
        <taxon>Papilionoideae</taxon>
        <taxon>50 kb inversion clade</taxon>
        <taxon>NPAAA clade</taxon>
        <taxon>indigoferoid/millettioid clade</taxon>
        <taxon>Phaseoleae</taxon>
        <taxon>Flemingia</taxon>
    </lineage>
</organism>
<comment type="caution">
    <text evidence="2">The sequence shown here is derived from an EMBL/GenBank/DDBJ whole genome shotgun (WGS) entry which is preliminary data.</text>
</comment>
<feature type="compositionally biased region" description="Polar residues" evidence="1">
    <location>
        <begin position="18"/>
        <end position="49"/>
    </location>
</feature>
<dbReference type="EMBL" id="JBGMDY010000001">
    <property type="protein sequence ID" value="KAL2347082.1"/>
    <property type="molecule type" value="Genomic_DNA"/>
</dbReference>
<reference evidence="2 3" key="1">
    <citation type="submission" date="2024-08" db="EMBL/GenBank/DDBJ databases">
        <title>Insights into the chromosomal genome structure of Flemingia macrophylla.</title>
        <authorList>
            <person name="Ding Y."/>
            <person name="Zhao Y."/>
            <person name="Bi W."/>
            <person name="Wu M."/>
            <person name="Zhao G."/>
            <person name="Gong Y."/>
            <person name="Li W."/>
            <person name="Zhang P."/>
        </authorList>
    </citation>
    <scope>NUCLEOTIDE SEQUENCE [LARGE SCALE GENOMIC DNA]</scope>
    <source>
        <strain evidence="2">DYQJB</strain>
        <tissue evidence="2">Leaf</tissue>
    </source>
</reference>
<proteinExistence type="predicted"/>
<feature type="region of interest" description="Disordered" evidence="1">
    <location>
        <begin position="1"/>
        <end position="53"/>
    </location>
</feature>
<evidence type="ECO:0000256" key="1">
    <source>
        <dbReference type="SAM" id="MobiDB-lite"/>
    </source>
</evidence>
<accession>A0ABD1NG29</accession>
<sequence>MAALFRTAMHQAADVGSGTRTGTESISPTNMRKSSGGSNVDLEPSQTGRGNKKGFLELHDKHTDKLAPATHVREIEVKTRRLWKPSHL</sequence>
<name>A0ABD1NG29_9FABA</name>